<dbReference type="PROSITE" id="PS50158">
    <property type="entry name" value="ZF_CCHC"/>
    <property type="match status" value="8"/>
</dbReference>
<dbReference type="Pfam" id="PF00271">
    <property type="entry name" value="Helicase_C"/>
    <property type="match status" value="1"/>
</dbReference>
<dbReference type="SUPFAM" id="SSF57756">
    <property type="entry name" value="Retrovirus zinc finger-like domains"/>
    <property type="match status" value="5"/>
</dbReference>
<dbReference type="InterPro" id="IPR000629">
    <property type="entry name" value="RNA-helicase_DEAD-box_CS"/>
</dbReference>
<dbReference type="GO" id="GO:0008270">
    <property type="term" value="F:zinc ion binding"/>
    <property type="evidence" value="ECO:0007669"/>
    <property type="project" value="UniProtKB-KW"/>
</dbReference>
<dbReference type="PRINTS" id="PR01228">
    <property type="entry name" value="EGGSHELL"/>
</dbReference>
<dbReference type="Pfam" id="PF00270">
    <property type="entry name" value="DEAD"/>
    <property type="match status" value="1"/>
</dbReference>
<feature type="compositionally biased region" description="Low complexity" evidence="10">
    <location>
        <begin position="61"/>
        <end position="86"/>
    </location>
</feature>
<dbReference type="SUPFAM" id="SSF52540">
    <property type="entry name" value="P-loop containing nucleoside triphosphate hydrolases"/>
    <property type="match status" value="1"/>
</dbReference>
<feature type="compositionally biased region" description="Polar residues" evidence="10">
    <location>
        <begin position="12"/>
        <end position="26"/>
    </location>
</feature>
<keyword evidence="16" id="KW-1185">Reference proteome</keyword>
<evidence type="ECO:0000256" key="1">
    <source>
        <dbReference type="ARBA" id="ARBA00010132"/>
    </source>
</evidence>
<feature type="domain" description="CCHC-type" evidence="11">
    <location>
        <begin position="287"/>
        <end position="301"/>
    </location>
</feature>
<dbReference type="InterPro" id="IPR001650">
    <property type="entry name" value="Helicase_C-like"/>
</dbReference>
<feature type="region of interest" description="Disordered" evidence="10">
    <location>
        <begin position="767"/>
        <end position="827"/>
    </location>
</feature>
<evidence type="ECO:0000259" key="14">
    <source>
        <dbReference type="PROSITE" id="PS51195"/>
    </source>
</evidence>
<evidence type="ECO:0000259" key="13">
    <source>
        <dbReference type="PROSITE" id="PS51194"/>
    </source>
</evidence>
<evidence type="ECO:0000259" key="11">
    <source>
        <dbReference type="PROSITE" id="PS50158"/>
    </source>
</evidence>
<evidence type="ECO:0000256" key="3">
    <source>
        <dbReference type="ARBA" id="ARBA00022741"/>
    </source>
</evidence>
<feature type="domain" description="DEAD-box RNA helicase Q" evidence="14">
    <location>
        <begin position="384"/>
        <end position="412"/>
    </location>
</feature>
<dbReference type="SMART" id="SM00343">
    <property type="entry name" value="ZnF_C2HC"/>
    <property type="match status" value="8"/>
</dbReference>
<dbReference type="PROSITE" id="PS51192">
    <property type="entry name" value="HELICASE_ATP_BIND_1"/>
    <property type="match status" value="1"/>
</dbReference>
<dbReference type="EMBL" id="JAFNEN010000382">
    <property type="protein sequence ID" value="KAG8184219.1"/>
    <property type="molecule type" value="Genomic_DNA"/>
</dbReference>
<feature type="domain" description="CCHC-type" evidence="11">
    <location>
        <begin position="235"/>
        <end position="249"/>
    </location>
</feature>
<dbReference type="Proteomes" id="UP000827092">
    <property type="component" value="Unassembled WGS sequence"/>
</dbReference>
<protein>
    <recommendedName>
        <fullName evidence="2">RNA helicase</fullName>
        <ecNumber evidence="2">3.6.4.13</ecNumber>
    </recommendedName>
</protein>
<keyword evidence="6" id="KW-0067">ATP-binding</keyword>
<name>A0AAV6UIZ9_9ARAC</name>
<dbReference type="InterPro" id="IPR027417">
    <property type="entry name" value="P-loop_NTPase"/>
</dbReference>
<dbReference type="AlphaFoldDB" id="A0AAV6UIZ9"/>
<keyword evidence="3" id="KW-0547">Nucleotide-binding</keyword>
<evidence type="ECO:0000256" key="10">
    <source>
        <dbReference type="SAM" id="MobiDB-lite"/>
    </source>
</evidence>
<dbReference type="InterPro" id="IPR036875">
    <property type="entry name" value="Znf_CCHC_sf"/>
</dbReference>
<comment type="similarity">
    <text evidence="1">Belongs to the DEAD box helicase family. DDX4/VASA subfamily.</text>
</comment>
<evidence type="ECO:0000256" key="6">
    <source>
        <dbReference type="ARBA" id="ARBA00022840"/>
    </source>
</evidence>
<keyword evidence="8" id="KW-0862">Zinc</keyword>
<dbReference type="PANTHER" id="PTHR47958">
    <property type="entry name" value="ATP-DEPENDENT RNA HELICASE DBP3"/>
    <property type="match status" value="1"/>
</dbReference>
<dbReference type="GO" id="GO:0016787">
    <property type="term" value="F:hydrolase activity"/>
    <property type="evidence" value="ECO:0007669"/>
    <property type="project" value="UniProtKB-KW"/>
</dbReference>
<dbReference type="SMART" id="SM00490">
    <property type="entry name" value="HELICc"/>
    <property type="match status" value="1"/>
</dbReference>
<accession>A0AAV6UIZ9</accession>
<feature type="domain" description="CCHC-type" evidence="11">
    <location>
        <begin position="313"/>
        <end position="328"/>
    </location>
</feature>
<reference evidence="15 16" key="1">
    <citation type="journal article" date="2022" name="Nat. Ecol. Evol.">
        <title>A masculinizing supergene underlies an exaggerated male reproductive morph in a spider.</title>
        <authorList>
            <person name="Hendrickx F."/>
            <person name="De Corte Z."/>
            <person name="Sonet G."/>
            <person name="Van Belleghem S.M."/>
            <person name="Kostlbacher S."/>
            <person name="Vangestel C."/>
        </authorList>
    </citation>
    <scope>NUCLEOTIDE SEQUENCE [LARGE SCALE GENOMIC DNA]</scope>
    <source>
        <strain evidence="15">W744_W776</strain>
    </source>
</reference>
<dbReference type="Gene3D" id="4.10.60.10">
    <property type="entry name" value="Zinc finger, CCHC-type"/>
    <property type="match status" value="8"/>
</dbReference>
<feature type="domain" description="Helicase ATP-binding" evidence="12">
    <location>
        <begin position="415"/>
        <end position="599"/>
    </location>
</feature>
<evidence type="ECO:0000256" key="4">
    <source>
        <dbReference type="ARBA" id="ARBA00022801"/>
    </source>
</evidence>
<feature type="domain" description="CCHC-type" evidence="11">
    <location>
        <begin position="122"/>
        <end position="137"/>
    </location>
</feature>
<comment type="catalytic activity">
    <reaction evidence="7">
        <text>ATP + H2O = ADP + phosphate + H(+)</text>
        <dbReference type="Rhea" id="RHEA:13065"/>
        <dbReference type="ChEBI" id="CHEBI:15377"/>
        <dbReference type="ChEBI" id="CHEBI:15378"/>
        <dbReference type="ChEBI" id="CHEBI:30616"/>
        <dbReference type="ChEBI" id="CHEBI:43474"/>
        <dbReference type="ChEBI" id="CHEBI:456216"/>
        <dbReference type="EC" id="3.6.4.13"/>
    </reaction>
</comment>
<evidence type="ECO:0000313" key="16">
    <source>
        <dbReference type="Proteomes" id="UP000827092"/>
    </source>
</evidence>
<keyword evidence="8" id="KW-0479">Metal-binding</keyword>
<feature type="region of interest" description="Disordered" evidence="10">
    <location>
        <begin position="1"/>
        <end position="118"/>
    </location>
</feature>
<keyword evidence="8" id="KW-0863">Zinc-finger</keyword>
<keyword evidence="5" id="KW-0347">Helicase</keyword>
<evidence type="ECO:0000313" key="15">
    <source>
        <dbReference type="EMBL" id="KAG8184219.1"/>
    </source>
</evidence>
<feature type="domain" description="CCHC-type" evidence="11">
    <location>
        <begin position="180"/>
        <end position="195"/>
    </location>
</feature>
<evidence type="ECO:0000256" key="5">
    <source>
        <dbReference type="ARBA" id="ARBA00022806"/>
    </source>
</evidence>
<dbReference type="InterPro" id="IPR011545">
    <property type="entry name" value="DEAD/DEAH_box_helicase_dom"/>
</dbReference>
<dbReference type="FunFam" id="3.40.50.300:FF:000397">
    <property type="entry name" value="Probable ATP-dependent RNA helicase DDX4"/>
    <property type="match status" value="1"/>
</dbReference>
<evidence type="ECO:0000256" key="9">
    <source>
        <dbReference type="PROSITE-ProRule" id="PRU00552"/>
    </source>
</evidence>
<dbReference type="InterPro" id="IPR014001">
    <property type="entry name" value="Helicase_ATP-bd"/>
</dbReference>
<sequence length="827" mass="88732">MWDDDDCGTPAPVNNYSSSSQPQKQNGFFVGRGRGFGNMNSLGNALPEVGRQQNGGDSDWQESGWNESSSNSNYNQSSYNGNSYQSRDYSSKSEYKSITGRHTNQNNRFSKGGGGGSGGRACYKCNEEGHMARDCPNSQGGGGRSGGGGGACYKCNEEGHMARDCPTGGSGGGGGGGRACFKCNEEGHMARDCPNSQGGGGGRSGGGACYKCNEEGHISRDCPNGGGGGGGGRACYKCNEEGHMARDCPTGGDGGGRSGGGACYKCNEEGHMARDCPTGGGGGGGACYKCNEEGHMARDCPTAGDGGGRGNSCFRCKEEGHMAKDCTKEALNEDGTPRPPLYIPPEPTEDAESLFQSVPMGINFSKYDNIHVDVTGSNPPPPIPSFEGSGLNAHLLRNVQQSNYTKPTPVQKYAIPIIMAKRDLMACAQTGSGKTAAFLLPMIHDMISDPNLQNNADNMCQEPLVVIVAPTRELVIQIGSEARKFAYDSVIKADVVYGGTSTNYQSNRLKRGCHLLVATPGRLLDFVEKGKVSFASLKYLVLDEADRMLDMGFAPAIRRMVEHSSMTAKGTRQTLMFSATFPEEIQHMAGEFLHDYLFLTVGMVGAANADVEQTFFNVGQYEKKDKLLEILKEAGGDRTLVFVEQKRNADFTASMCSQNQIPTTSIHGDRLQREREEALLDFRTGKMPVLVATAVAARGLDIRDVRHVINYDLPKTIDEYVHRIGRTGRVGNLGKATSFYDPDQDRPLARSLKKILIDAQQPIPDWLSDEADQAGDSSVQYGGRGGFGSRDVRNKGRGRQVDSNAAFDNYESTPSFSEPAGDDEMWG</sequence>
<evidence type="ECO:0000256" key="2">
    <source>
        <dbReference type="ARBA" id="ARBA00012552"/>
    </source>
</evidence>
<feature type="domain" description="CCHC-type" evidence="11">
    <location>
        <begin position="263"/>
        <end position="277"/>
    </location>
</feature>
<dbReference type="InterPro" id="IPR014014">
    <property type="entry name" value="RNA_helicase_DEAD_Q_motif"/>
</dbReference>
<comment type="caution">
    <text evidence="15">The sequence shown here is derived from an EMBL/GenBank/DDBJ whole genome shotgun (WGS) entry which is preliminary data.</text>
</comment>
<dbReference type="SMART" id="SM00487">
    <property type="entry name" value="DEXDc"/>
    <property type="match status" value="1"/>
</dbReference>
<feature type="compositionally biased region" description="Polar residues" evidence="10">
    <location>
        <begin position="100"/>
        <end position="109"/>
    </location>
</feature>
<feature type="domain" description="CCHC-type" evidence="11">
    <location>
        <begin position="152"/>
        <end position="166"/>
    </location>
</feature>
<keyword evidence="4" id="KW-0378">Hydrolase</keyword>
<evidence type="ECO:0000259" key="12">
    <source>
        <dbReference type="PROSITE" id="PS51192"/>
    </source>
</evidence>
<evidence type="ECO:0000256" key="8">
    <source>
        <dbReference type="PROSITE-ProRule" id="PRU00047"/>
    </source>
</evidence>
<dbReference type="CDD" id="cd18787">
    <property type="entry name" value="SF2_C_DEAD"/>
    <property type="match status" value="1"/>
</dbReference>
<feature type="domain" description="CCHC-type" evidence="11">
    <location>
        <begin position="209"/>
        <end position="224"/>
    </location>
</feature>
<dbReference type="InterPro" id="IPR001878">
    <property type="entry name" value="Znf_CCHC"/>
</dbReference>
<dbReference type="Pfam" id="PF00098">
    <property type="entry name" value="zf-CCHC"/>
    <property type="match status" value="8"/>
</dbReference>
<feature type="short sequence motif" description="Q motif" evidence="9">
    <location>
        <begin position="384"/>
        <end position="412"/>
    </location>
</feature>
<gene>
    <name evidence="15" type="ORF">JTE90_013197</name>
</gene>
<dbReference type="Gene3D" id="3.40.50.300">
    <property type="entry name" value="P-loop containing nucleotide triphosphate hydrolases"/>
    <property type="match status" value="2"/>
</dbReference>
<dbReference type="EC" id="3.6.4.13" evidence="2"/>
<dbReference type="GO" id="GO:0005524">
    <property type="term" value="F:ATP binding"/>
    <property type="evidence" value="ECO:0007669"/>
    <property type="project" value="UniProtKB-KW"/>
</dbReference>
<dbReference type="PROSITE" id="PS51195">
    <property type="entry name" value="Q_MOTIF"/>
    <property type="match status" value="1"/>
</dbReference>
<dbReference type="PROSITE" id="PS51194">
    <property type="entry name" value="HELICASE_CTER"/>
    <property type="match status" value="1"/>
</dbReference>
<evidence type="ECO:0000256" key="7">
    <source>
        <dbReference type="ARBA" id="ARBA00047984"/>
    </source>
</evidence>
<proteinExistence type="inferred from homology"/>
<dbReference type="GO" id="GO:0003676">
    <property type="term" value="F:nucleic acid binding"/>
    <property type="evidence" value="ECO:0007669"/>
    <property type="project" value="InterPro"/>
</dbReference>
<dbReference type="GO" id="GO:0003724">
    <property type="term" value="F:RNA helicase activity"/>
    <property type="evidence" value="ECO:0007669"/>
    <property type="project" value="UniProtKB-EC"/>
</dbReference>
<feature type="domain" description="Helicase C-terminal" evidence="13">
    <location>
        <begin position="623"/>
        <end position="771"/>
    </location>
</feature>
<dbReference type="FunFam" id="3.40.50.300:FF:000008">
    <property type="entry name" value="ATP-dependent RNA helicase RhlB"/>
    <property type="match status" value="1"/>
</dbReference>
<organism evidence="15 16">
    <name type="scientific">Oedothorax gibbosus</name>
    <dbReference type="NCBI Taxonomy" id="931172"/>
    <lineage>
        <taxon>Eukaryota</taxon>
        <taxon>Metazoa</taxon>
        <taxon>Ecdysozoa</taxon>
        <taxon>Arthropoda</taxon>
        <taxon>Chelicerata</taxon>
        <taxon>Arachnida</taxon>
        <taxon>Araneae</taxon>
        <taxon>Araneomorphae</taxon>
        <taxon>Entelegynae</taxon>
        <taxon>Araneoidea</taxon>
        <taxon>Linyphiidae</taxon>
        <taxon>Erigoninae</taxon>
        <taxon>Oedothorax</taxon>
    </lineage>
</organism>
<dbReference type="PROSITE" id="PS00039">
    <property type="entry name" value="DEAD_ATP_HELICASE"/>
    <property type="match status" value="1"/>
</dbReference>